<reference evidence="8 9" key="1">
    <citation type="submission" date="2017-07" db="EMBL/GenBank/DDBJ databases">
        <title>Sandarakinorhabdus cyanobacteriorum sp. nov., a novel bacterium isolated from cyanobacterial aggregates in a eutrophic lake.</title>
        <authorList>
            <person name="Cai H."/>
        </authorList>
    </citation>
    <scope>NUCLEOTIDE SEQUENCE [LARGE SCALE GENOMIC DNA]</scope>
    <source>
        <strain evidence="8 9">TH057</strain>
    </source>
</reference>
<dbReference type="InterPro" id="IPR051820">
    <property type="entry name" value="FAD-binding_MO"/>
</dbReference>
<keyword evidence="7 8" id="KW-0503">Monooxygenase</keyword>
<dbReference type="FunFam" id="3.50.50.60:FF:000228">
    <property type="entry name" value="FAD-containing monooxygenase EthA"/>
    <property type="match status" value="1"/>
</dbReference>
<dbReference type="GO" id="GO:0050661">
    <property type="term" value="F:NADP binding"/>
    <property type="evidence" value="ECO:0007669"/>
    <property type="project" value="InterPro"/>
</dbReference>
<keyword evidence="3" id="KW-0285">Flavoprotein</keyword>
<dbReference type="PANTHER" id="PTHR43872">
    <property type="entry name" value="MONOOXYGENASE, PUTATIVE (AFU_ORTHOLOGUE AFUA_8G02570)-RELATED"/>
    <property type="match status" value="1"/>
</dbReference>
<sequence length="493" mass="54447">MADVDVDVLIVGAGLSGIGAAVQLKQQCPSKRWAILEGRGAIGGTWDLFRYPGIRSDSDMYTLGYRFKPWKAAKAIAEGPSIRAYIRETAEEHGITPHIRFNHKVTDAAWDSETARWTVTADTPQEPATLTARFLYMCSGYYNYGEGHRPRWDGEADFAGQIIHPQFWPEDLNYAGKRVVIIGSGAAAVTLVPEMAKQAAHVTMLQRTPTWMVSRPSSDAIANVLKAVLPAQMAYDIVRWKNVTFGQWFYKQTRENPGKVRETLLKRLAKLLPADYDLETHFTPGYNPWDQRLCLVPDADLFSAITAGRASIVTDQIERFEAGGIRLKSGELLAADIIVTATGLKLEALGGMQVRVDGIPRRTADSLAYKGMMYSGIPNIFQSFGYINASWTLRSDLIADYVCRLINHMDAKGAEIATPTPAADVVPERLAMDLASGYVQRGADALPRSGNRAPWMVTANYRYDRAELLDGPVDNELTLTRATAPARMLEAAE</sequence>
<name>A0A255YSJ8_9SPHN</name>
<keyword evidence="4" id="KW-0274">FAD</keyword>
<evidence type="ECO:0000256" key="5">
    <source>
        <dbReference type="ARBA" id="ARBA00022857"/>
    </source>
</evidence>
<dbReference type="GO" id="GO:0050660">
    <property type="term" value="F:flavin adenine dinucleotide binding"/>
    <property type="evidence" value="ECO:0007669"/>
    <property type="project" value="InterPro"/>
</dbReference>
<comment type="similarity">
    <text evidence="2">Belongs to the FAD-binding monooxygenase family.</text>
</comment>
<dbReference type="OrthoDB" id="312624at2"/>
<evidence type="ECO:0000256" key="6">
    <source>
        <dbReference type="ARBA" id="ARBA00023002"/>
    </source>
</evidence>
<comment type="cofactor">
    <cofactor evidence="1">
        <name>FAD</name>
        <dbReference type="ChEBI" id="CHEBI:57692"/>
    </cofactor>
</comment>
<proteinExistence type="inferred from homology"/>
<evidence type="ECO:0000313" key="8">
    <source>
        <dbReference type="EMBL" id="OYQ32173.1"/>
    </source>
</evidence>
<organism evidence="8 9">
    <name type="scientific">Sandarakinorhabdus cyanobacteriorum</name>
    <dbReference type="NCBI Taxonomy" id="1981098"/>
    <lineage>
        <taxon>Bacteria</taxon>
        <taxon>Pseudomonadati</taxon>
        <taxon>Pseudomonadota</taxon>
        <taxon>Alphaproteobacteria</taxon>
        <taxon>Sphingomonadales</taxon>
        <taxon>Sphingosinicellaceae</taxon>
        <taxon>Sandarakinorhabdus</taxon>
    </lineage>
</organism>
<dbReference type="InterPro" id="IPR020946">
    <property type="entry name" value="Flavin_mOase-like"/>
</dbReference>
<evidence type="ECO:0000256" key="4">
    <source>
        <dbReference type="ARBA" id="ARBA00022827"/>
    </source>
</evidence>
<dbReference type="Proteomes" id="UP000216991">
    <property type="component" value="Unassembled WGS sequence"/>
</dbReference>
<dbReference type="PRINTS" id="PR00411">
    <property type="entry name" value="PNDRDTASEI"/>
</dbReference>
<dbReference type="EMBL" id="NOXT01000080">
    <property type="protein sequence ID" value="OYQ32173.1"/>
    <property type="molecule type" value="Genomic_DNA"/>
</dbReference>
<dbReference type="Gene3D" id="3.50.50.60">
    <property type="entry name" value="FAD/NAD(P)-binding domain"/>
    <property type="match status" value="3"/>
</dbReference>
<keyword evidence="5" id="KW-0521">NADP</keyword>
<evidence type="ECO:0000256" key="3">
    <source>
        <dbReference type="ARBA" id="ARBA00022630"/>
    </source>
</evidence>
<dbReference type="SUPFAM" id="SSF51905">
    <property type="entry name" value="FAD/NAD(P)-binding domain"/>
    <property type="match status" value="1"/>
</dbReference>
<evidence type="ECO:0000256" key="2">
    <source>
        <dbReference type="ARBA" id="ARBA00010139"/>
    </source>
</evidence>
<dbReference type="Pfam" id="PF00743">
    <property type="entry name" value="FMO-like"/>
    <property type="match status" value="1"/>
</dbReference>
<dbReference type="AlphaFoldDB" id="A0A255YSJ8"/>
<keyword evidence="6" id="KW-0560">Oxidoreductase</keyword>
<gene>
    <name evidence="8" type="ORF">CHU93_03455</name>
</gene>
<dbReference type="InterPro" id="IPR036188">
    <property type="entry name" value="FAD/NAD-bd_sf"/>
</dbReference>
<evidence type="ECO:0000256" key="7">
    <source>
        <dbReference type="ARBA" id="ARBA00023033"/>
    </source>
</evidence>
<dbReference type="RefSeq" id="WP_094472772.1">
    <property type="nucleotide sequence ID" value="NZ_NOXT01000080.1"/>
</dbReference>
<protein>
    <submittedName>
        <fullName evidence="8">FAD-containing monooxygenase EthA</fullName>
    </submittedName>
</protein>
<comment type="caution">
    <text evidence="8">The sequence shown here is derived from an EMBL/GenBank/DDBJ whole genome shotgun (WGS) entry which is preliminary data.</text>
</comment>
<evidence type="ECO:0000256" key="1">
    <source>
        <dbReference type="ARBA" id="ARBA00001974"/>
    </source>
</evidence>
<accession>A0A255YSJ8</accession>
<evidence type="ECO:0000313" key="9">
    <source>
        <dbReference type="Proteomes" id="UP000216991"/>
    </source>
</evidence>
<keyword evidence="9" id="KW-1185">Reference proteome</keyword>
<dbReference type="GO" id="GO:0004499">
    <property type="term" value="F:N,N-dimethylaniline monooxygenase activity"/>
    <property type="evidence" value="ECO:0007669"/>
    <property type="project" value="InterPro"/>
</dbReference>
<dbReference type="PANTHER" id="PTHR43872:SF1">
    <property type="entry name" value="MONOOXYGENASE, PUTATIVE (AFU_ORTHOLOGUE AFUA_8G02570)-RELATED"/>
    <property type="match status" value="1"/>
</dbReference>
<dbReference type="Pfam" id="PF13450">
    <property type="entry name" value="NAD_binding_8"/>
    <property type="match status" value="1"/>
</dbReference>